<keyword evidence="3" id="KW-1185">Reference proteome</keyword>
<gene>
    <name evidence="2" type="ORF">A3196_10315</name>
</gene>
<dbReference type="Proteomes" id="UP000094849">
    <property type="component" value="Unassembled WGS sequence"/>
</dbReference>
<organism evidence="2 3">
    <name type="scientific">Candidatus Thiodiazotropha endoloripes</name>
    <dbReference type="NCBI Taxonomy" id="1818881"/>
    <lineage>
        <taxon>Bacteria</taxon>
        <taxon>Pseudomonadati</taxon>
        <taxon>Pseudomonadota</taxon>
        <taxon>Gammaproteobacteria</taxon>
        <taxon>Chromatiales</taxon>
        <taxon>Sedimenticolaceae</taxon>
        <taxon>Candidatus Thiodiazotropha</taxon>
    </lineage>
</organism>
<name>A0A1E2UV23_9GAMM</name>
<feature type="signal peptide" evidence="1">
    <location>
        <begin position="1"/>
        <end position="24"/>
    </location>
</feature>
<dbReference type="EMBL" id="LVJZ01000003">
    <property type="protein sequence ID" value="ODB98570.1"/>
    <property type="molecule type" value="Genomic_DNA"/>
</dbReference>
<comment type="caution">
    <text evidence="2">The sequence shown here is derived from an EMBL/GenBank/DDBJ whole genome shotgun (WGS) entry which is preliminary data.</text>
</comment>
<accession>A0A1E2UV23</accession>
<feature type="chain" id="PRO_5009119242" evidence="1">
    <location>
        <begin position="25"/>
        <end position="93"/>
    </location>
</feature>
<evidence type="ECO:0000256" key="1">
    <source>
        <dbReference type="SAM" id="SignalP"/>
    </source>
</evidence>
<sequence>MKKHTSLIALLLSLLMLSSWGCLAEQRLDLEGTAIFGNKESPNVLYVVPWRSAKRLTGMMPPETGRRDELLSPLDRDVFRRQIDWYQRYGEKP</sequence>
<keyword evidence="1" id="KW-0732">Signal</keyword>
<evidence type="ECO:0000313" key="2">
    <source>
        <dbReference type="EMBL" id="ODB98570.1"/>
    </source>
</evidence>
<evidence type="ECO:0000313" key="3">
    <source>
        <dbReference type="Proteomes" id="UP000094849"/>
    </source>
</evidence>
<dbReference type="RefSeq" id="WP_069005292.1">
    <property type="nucleotide sequence ID" value="NZ_LVJW01000003.1"/>
</dbReference>
<dbReference type="STRING" id="1818881.A3196_10315"/>
<dbReference type="AlphaFoldDB" id="A0A1E2UV23"/>
<reference evidence="2 3" key="1">
    <citation type="submission" date="2016-03" db="EMBL/GenBank/DDBJ databases">
        <title>Chemosynthetic sulphur-oxidizing symbionts of marine invertebrate animals are capable of nitrogen fixation.</title>
        <authorList>
            <person name="Petersen J.M."/>
            <person name="Kemper A."/>
            <person name="Gruber-Vodicka H."/>
            <person name="Cardini U."/>
            <person name="Geest Mvander."/>
            <person name="Kleiner M."/>
            <person name="Bulgheresi S."/>
            <person name="Fussmann M."/>
            <person name="Herbold C."/>
            <person name="Seah B.K.B."/>
            <person name="Antony C.Paul."/>
            <person name="Liu D."/>
            <person name="Belitz A."/>
            <person name="Weber M."/>
        </authorList>
    </citation>
    <scope>NUCLEOTIDE SEQUENCE [LARGE SCALE GENOMIC DNA]</scope>
    <source>
        <strain evidence="2">G_D</strain>
    </source>
</reference>
<dbReference type="OrthoDB" id="5397661at2"/>
<protein>
    <submittedName>
        <fullName evidence="2">Uncharacterized protein</fullName>
    </submittedName>
</protein>
<proteinExistence type="predicted"/>